<feature type="transmembrane region" description="Helical" evidence="1">
    <location>
        <begin position="6"/>
        <end position="23"/>
    </location>
</feature>
<dbReference type="EMBL" id="SRYV01000019">
    <property type="protein sequence ID" value="TGY11298.1"/>
    <property type="molecule type" value="Genomic_DNA"/>
</dbReference>
<dbReference type="Proteomes" id="UP000309117">
    <property type="component" value="Unassembled WGS sequence"/>
</dbReference>
<proteinExistence type="predicted"/>
<name>A0A4S2BAC0_9LACO</name>
<feature type="transmembrane region" description="Helical" evidence="1">
    <location>
        <begin position="117"/>
        <end position="135"/>
    </location>
</feature>
<accession>A0A4S2BAC0</accession>
<comment type="caution">
    <text evidence="2">The sequence shown here is derived from an EMBL/GenBank/DDBJ whole genome shotgun (WGS) entry which is preliminary data.</text>
</comment>
<feature type="transmembrane region" description="Helical" evidence="1">
    <location>
        <begin position="92"/>
        <end position="111"/>
    </location>
</feature>
<keyword evidence="1" id="KW-0812">Transmembrane</keyword>
<gene>
    <name evidence="2" type="ORF">E5351_09010</name>
</gene>
<evidence type="ECO:0000313" key="2">
    <source>
        <dbReference type="EMBL" id="TGY11298.1"/>
    </source>
</evidence>
<organism evidence="2 3">
    <name type="scientific">Lactobacillus intestinalis</name>
    <dbReference type="NCBI Taxonomy" id="151781"/>
    <lineage>
        <taxon>Bacteria</taxon>
        <taxon>Bacillati</taxon>
        <taxon>Bacillota</taxon>
        <taxon>Bacilli</taxon>
        <taxon>Lactobacillales</taxon>
        <taxon>Lactobacillaceae</taxon>
        <taxon>Lactobacillus</taxon>
    </lineage>
</organism>
<sequence>MAVIVIVNVIIGLIVSYLCAKGLGFGFSLWTMSVDFIACGIILALSSIPVRDHFNEASTLLFLASLMAGVGIITLIIALVVKVPRQYGKSALRELGIILELAGIIVFVTLWDRPIEISSLIIPEISVLVGLWLLVENRK</sequence>
<evidence type="ECO:0000313" key="3">
    <source>
        <dbReference type="Proteomes" id="UP000309117"/>
    </source>
</evidence>
<protein>
    <submittedName>
        <fullName evidence="2">Uncharacterized protein</fullName>
    </submittedName>
</protein>
<feature type="transmembrane region" description="Helical" evidence="1">
    <location>
        <begin position="60"/>
        <end position="80"/>
    </location>
</feature>
<dbReference type="AlphaFoldDB" id="A0A4S2BAC0"/>
<keyword evidence="1" id="KW-0472">Membrane</keyword>
<reference evidence="2 3" key="1">
    <citation type="submission" date="2019-04" db="EMBL/GenBank/DDBJ databases">
        <title>Microbes associate with the intestines of laboratory mice.</title>
        <authorList>
            <person name="Navarre W."/>
            <person name="Wong E."/>
            <person name="Huang K."/>
            <person name="Tropini C."/>
            <person name="Ng K."/>
            <person name="Yu B."/>
        </authorList>
    </citation>
    <scope>NUCLEOTIDE SEQUENCE [LARGE SCALE GENOMIC DNA]</scope>
    <source>
        <strain evidence="2 3">NM61_E11</strain>
    </source>
</reference>
<evidence type="ECO:0000256" key="1">
    <source>
        <dbReference type="SAM" id="Phobius"/>
    </source>
</evidence>
<keyword evidence="1" id="KW-1133">Transmembrane helix</keyword>
<dbReference type="RefSeq" id="WP_004039737.1">
    <property type="nucleotide sequence ID" value="NZ_AQFR02000003.1"/>
</dbReference>